<keyword evidence="5" id="KW-1003">Cell membrane</keyword>
<dbReference type="Gene3D" id="3.30.70.960">
    <property type="entry name" value="SEA domain"/>
    <property type="match status" value="1"/>
</dbReference>
<accession>A0A8T1S8L7</accession>
<keyword evidence="8" id="KW-0068">Autocatalytic cleavage</keyword>
<evidence type="ECO:0000256" key="7">
    <source>
        <dbReference type="ARBA" id="ARBA00022553"/>
    </source>
</evidence>
<evidence type="ECO:0000313" key="15">
    <source>
        <dbReference type="EMBL" id="KAG6925191.1"/>
    </source>
</evidence>
<keyword evidence="10" id="KW-0539">Nucleus</keyword>
<keyword evidence="9" id="KW-0564">Palmitate</keyword>
<evidence type="ECO:0000256" key="13">
    <source>
        <dbReference type="SAM" id="Phobius"/>
    </source>
</evidence>
<dbReference type="InterPro" id="IPR000082">
    <property type="entry name" value="SEA_dom"/>
</dbReference>
<keyword evidence="13" id="KW-1133">Transmembrane helix</keyword>
<dbReference type="EMBL" id="JAHGAV010000463">
    <property type="protein sequence ID" value="KAG6925191.1"/>
    <property type="molecule type" value="Genomic_DNA"/>
</dbReference>
<dbReference type="InterPro" id="IPR036364">
    <property type="entry name" value="SEA_dom_sf"/>
</dbReference>
<dbReference type="OrthoDB" id="9909831at2759"/>
<keyword evidence="11" id="KW-0449">Lipoprotein</keyword>
<name>A0A8T1S8L7_CHESE</name>
<evidence type="ECO:0000313" key="16">
    <source>
        <dbReference type="Proteomes" id="UP000765507"/>
    </source>
</evidence>
<keyword evidence="6" id="KW-0963">Cytoplasm</keyword>
<evidence type="ECO:0000256" key="8">
    <source>
        <dbReference type="ARBA" id="ARBA00022813"/>
    </source>
</evidence>
<feature type="transmembrane region" description="Helical" evidence="13">
    <location>
        <begin position="148"/>
        <end position="172"/>
    </location>
</feature>
<keyword evidence="13 15" id="KW-0812">Transmembrane</keyword>
<evidence type="ECO:0000256" key="6">
    <source>
        <dbReference type="ARBA" id="ARBA00022490"/>
    </source>
</evidence>
<evidence type="ECO:0000256" key="1">
    <source>
        <dbReference type="ARBA" id="ARBA00004123"/>
    </source>
</evidence>
<keyword evidence="13" id="KW-0472">Membrane</keyword>
<evidence type="ECO:0000256" key="4">
    <source>
        <dbReference type="ARBA" id="ARBA00014269"/>
    </source>
</evidence>
<feature type="domain" description="SEA" evidence="14">
    <location>
        <begin position="19"/>
        <end position="141"/>
    </location>
</feature>
<reference evidence="15 16" key="1">
    <citation type="journal article" date="2020" name="G3 (Bethesda)">
        <title>Draft Genome of the Common Snapping Turtle, Chelydra serpentina, a Model for Phenotypic Plasticity in Reptiles.</title>
        <authorList>
            <person name="Das D."/>
            <person name="Singh S.K."/>
            <person name="Bierstedt J."/>
            <person name="Erickson A."/>
            <person name="Galli G.L.J."/>
            <person name="Crossley D.A. 2nd"/>
            <person name="Rhen T."/>
        </authorList>
    </citation>
    <scope>NUCLEOTIDE SEQUENCE [LARGE SCALE GENOMIC DNA]</scope>
    <source>
        <strain evidence="15">KW</strain>
    </source>
</reference>
<evidence type="ECO:0000256" key="10">
    <source>
        <dbReference type="ARBA" id="ARBA00023242"/>
    </source>
</evidence>
<evidence type="ECO:0000256" key="11">
    <source>
        <dbReference type="ARBA" id="ARBA00023288"/>
    </source>
</evidence>
<dbReference type="PANTHER" id="PTHR10006">
    <property type="entry name" value="MUCIN-1-RELATED"/>
    <property type="match status" value="1"/>
</dbReference>
<organism evidence="15 16">
    <name type="scientific">Chelydra serpentina</name>
    <name type="common">Snapping turtle</name>
    <name type="synonym">Testudo serpentina</name>
    <dbReference type="NCBI Taxonomy" id="8475"/>
    <lineage>
        <taxon>Eukaryota</taxon>
        <taxon>Metazoa</taxon>
        <taxon>Chordata</taxon>
        <taxon>Craniata</taxon>
        <taxon>Vertebrata</taxon>
        <taxon>Euteleostomi</taxon>
        <taxon>Archelosauria</taxon>
        <taxon>Testudinata</taxon>
        <taxon>Testudines</taxon>
        <taxon>Cryptodira</taxon>
        <taxon>Durocryptodira</taxon>
        <taxon>Americhelydia</taxon>
        <taxon>Chelydroidea</taxon>
        <taxon>Chelydridae</taxon>
        <taxon>Chelydra</taxon>
    </lineage>
</organism>
<feature type="non-terminal residue" evidence="15">
    <location>
        <position position="249"/>
    </location>
</feature>
<feature type="region of interest" description="Disordered" evidence="12">
    <location>
        <begin position="202"/>
        <end position="249"/>
    </location>
</feature>
<proteinExistence type="predicted"/>
<evidence type="ECO:0000256" key="5">
    <source>
        <dbReference type="ARBA" id="ARBA00022475"/>
    </source>
</evidence>
<dbReference type="SUPFAM" id="SSF82671">
    <property type="entry name" value="SEA domain"/>
    <property type="match status" value="1"/>
</dbReference>
<evidence type="ECO:0000256" key="9">
    <source>
        <dbReference type="ARBA" id="ARBA00023139"/>
    </source>
</evidence>
<dbReference type="PROSITE" id="PS50024">
    <property type="entry name" value="SEA"/>
    <property type="match status" value="1"/>
</dbReference>
<sequence>MRHPAPQHILMTPALRAICFLSHSFTFRIVNLNFNSSLQNSNTSYYKELYSKIKILYSNIYGCPTCLNSQNYLGFTELRFSQGSVVTEAVLLYRVSNISISTTDIEQQLIQRLDSNNSIDGLQLDNILANPGSSPVATSAPAPLVPGWGIALLVLVCILLVLSILIFILLIICSCRRRNRGNLDLFSSQASYQSMSEYPTYHNTTGASAAPARSRTPTVRSPPATAPTPSTPTLPRQRISRGASHPEDR</sequence>
<comment type="subcellular location">
    <subcellularLocation>
        <location evidence="2">Apical cell membrane</location>
        <topology evidence="2">Single-pass type I membrane protein</topology>
    </subcellularLocation>
    <subcellularLocation>
        <location evidence="3">Cytoplasm</location>
    </subcellularLocation>
    <subcellularLocation>
        <location evidence="1">Nucleus</location>
    </subcellularLocation>
</comment>
<keyword evidence="16" id="KW-1185">Reference proteome</keyword>
<evidence type="ECO:0000256" key="2">
    <source>
        <dbReference type="ARBA" id="ARBA00004247"/>
    </source>
</evidence>
<evidence type="ECO:0000256" key="12">
    <source>
        <dbReference type="SAM" id="MobiDB-lite"/>
    </source>
</evidence>
<dbReference type="Pfam" id="PF01390">
    <property type="entry name" value="SEA"/>
    <property type="match status" value="1"/>
</dbReference>
<dbReference type="PANTHER" id="PTHR10006:SF19">
    <property type="entry name" value="MUCIN-1"/>
    <property type="match status" value="1"/>
</dbReference>
<dbReference type="GO" id="GO:0005634">
    <property type="term" value="C:nucleus"/>
    <property type="evidence" value="ECO:0007669"/>
    <property type="project" value="UniProtKB-SubCell"/>
</dbReference>
<dbReference type="AlphaFoldDB" id="A0A8T1S8L7"/>
<dbReference type="Proteomes" id="UP000765507">
    <property type="component" value="Unassembled WGS sequence"/>
</dbReference>
<evidence type="ECO:0000256" key="3">
    <source>
        <dbReference type="ARBA" id="ARBA00004496"/>
    </source>
</evidence>
<comment type="caution">
    <text evidence="15">The sequence shown here is derived from an EMBL/GenBank/DDBJ whole genome shotgun (WGS) entry which is preliminary data.</text>
</comment>
<dbReference type="GO" id="GO:0005737">
    <property type="term" value="C:cytoplasm"/>
    <property type="evidence" value="ECO:0007669"/>
    <property type="project" value="UniProtKB-SubCell"/>
</dbReference>
<gene>
    <name evidence="15" type="ORF">G0U57_015237</name>
</gene>
<protein>
    <recommendedName>
        <fullName evidence="4">Mucin-1</fullName>
    </recommendedName>
</protein>
<keyword evidence="7" id="KW-0597">Phosphoprotein</keyword>
<evidence type="ECO:0000259" key="14">
    <source>
        <dbReference type="PROSITE" id="PS50024"/>
    </source>
</evidence>
<feature type="compositionally biased region" description="Low complexity" evidence="12">
    <location>
        <begin position="211"/>
        <end position="223"/>
    </location>
</feature>
<dbReference type="GO" id="GO:0016324">
    <property type="term" value="C:apical plasma membrane"/>
    <property type="evidence" value="ECO:0007669"/>
    <property type="project" value="UniProtKB-SubCell"/>
</dbReference>